<dbReference type="Proteomes" id="UP000289758">
    <property type="component" value="Unassembled WGS sequence"/>
</dbReference>
<dbReference type="InterPro" id="IPR001173">
    <property type="entry name" value="Glyco_trans_2-like"/>
</dbReference>
<gene>
    <name evidence="2" type="ORF">CRV07_07295</name>
</gene>
<proteinExistence type="predicted"/>
<dbReference type="CDD" id="cd00761">
    <property type="entry name" value="Glyco_tranf_GTA_type"/>
    <property type="match status" value="1"/>
</dbReference>
<dbReference type="SUPFAM" id="SSF53448">
    <property type="entry name" value="Nucleotide-diphospho-sugar transferases"/>
    <property type="match status" value="1"/>
</dbReference>
<sequence length="424" mass="50076">MKKASIVIPTFNRANFLKRALLSATSQVYSNLEIIVSDDCSDDNTKEVVEEFLHDDRVKYFKHIINKGQGDNYFYTIKELANGEWVFLLADDDYFNSKYYVSEVMNLVINDDVHMVLTNTKIDLGITQSTCHKDIHDKYGLKNYDKKTLIDIWKEYPHILDGANCFKRDIFFKGFGDNYKESTMSLVEDFDLEVLKQNVIYCPEASYIFTNGEHSLNKFKVNIYEYILILKSFVRPIKYALKESIFSKKQLETIYLKKWEYYCNCTSFVSSVLDEEFLDFVKLIINSSLENDNIFNLIEKKAIKYSKLYQKEIDKKIIEYSKYDHIYKNKNKKIDDAKTVIIYGTKIRALEYKSFFEKKGKEIKSFLDDFSYGYEIENVFVHNIQKTDDIKADLYVIATDKFNFVEKMYEKLINKKVDKDKIIA</sequence>
<dbReference type="PANTHER" id="PTHR22916:SF3">
    <property type="entry name" value="UDP-GLCNAC:BETAGAL BETA-1,3-N-ACETYLGLUCOSAMINYLTRANSFERASE-LIKE PROTEIN 1"/>
    <property type="match status" value="1"/>
</dbReference>
<evidence type="ECO:0000313" key="3">
    <source>
        <dbReference type="Proteomes" id="UP000289758"/>
    </source>
</evidence>
<dbReference type="EMBL" id="PDKK01000005">
    <property type="protein sequence ID" value="RXK05869.1"/>
    <property type="molecule type" value="Genomic_DNA"/>
</dbReference>
<accession>A0A4Q1ANG0</accession>
<name>A0A4Q1ANG0_9BACT</name>
<evidence type="ECO:0000313" key="2">
    <source>
        <dbReference type="EMBL" id="RXK05869.1"/>
    </source>
</evidence>
<dbReference type="PANTHER" id="PTHR22916">
    <property type="entry name" value="GLYCOSYLTRANSFERASE"/>
    <property type="match status" value="1"/>
</dbReference>
<dbReference type="OrthoDB" id="5291101at2"/>
<dbReference type="GO" id="GO:0016758">
    <property type="term" value="F:hexosyltransferase activity"/>
    <property type="evidence" value="ECO:0007669"/>
    <property type="project" value="UniProtKB-ARBA"/>
</dbReference>
<organism evidence="2 3">
    <name type="scientific">Halarcobacter ebronensis</name>
    <dbReference type="NCBI Taxonomy" id="1462615"/>
    <lineage>
        <taxon>Bacteria</taxon>
        <taxon>Pseudomonadati</taxon>
        <taxon>Campylobacterota</taxon>
        <taxon>Epsilonproteobacteria</taxon>
        <taxon>Campylobacterales</taxon>
        <taxon>Arcobacteraceae</taxon>
        <taxon>Halarcobacter</taxon>
    </lineage>
</organism>
<dbReference type="RefSeq" id="WP_129087078.1">
    <property type="nucleotide sequence ID" value="NZ_CP053836.1"/>
</dbReference>
<dbReference type="InterPro" id="IPR029044">
    <property type="entry name" value="Nucleotide-diphossugar_trans"/>
</dbReference>
<feature type="domain" description="Glycosyltransferase 2-like" evidence="1">
    <location>
        <begin position="5"/>
        <end position="139"/>
    </location>
</feature>
<dbReference type="AlphaFoldDB" id="A0A4Q1ANG0"/>
<dbReference type="Pfam" id="PF00535">
    <property type="entry name" value="Glycos_transf_2"/>
    <property type="match status" value="1"/>
</dbReference>
<keyword evidence="3" id="KW-1185">Reference proteome</keyword>
<evidence type="ECO:0000259" key="1">
    <source>
        <dbReference type="Pfam" id="PF00535"/>
    </source>
</evidence>
<reference evidence="2 3" key="1">
    <citation type="submission" date="2017-10" db="EMBL/GenBank/DDBJ databases">
        <title>Genomics of the genus Arcobacter.</title>
        <authorList>
            <person name="Perez-Cataluna A."/>
            <person name="Figueras M.J."/>
        </authorList>
    </citation>
    <scope>NUCLEOTIDE SEQUENCE [LARGE SCALE GENOMIC DNA]</scope>
    <source>
        <strain evidence="2 3">CECT 8441</strain>
    </source>
</reference>
<comment type="caution">
    <text evidence="2">The sequence shown here is derived from an EMBL/GenBank/DDBJ whole genome shotgun (WGS) entry which is preliminary data.</text>
</comment>
<dbReference type="Gene3D" id="3.90.550.10">
    <property type="entry name" value="Spore Coat Polysaccharide Biosynthesis Protein SpsA, Chain A"/>
    <property type="match status" value="1"/>
</dbReference>
<protein>
    <recommendedName>
        <fullName evidence="1">Glycosyltransferase 2-like domain-containing protein</fullName>
    </recommendedName>
</protein>